<dbReference type="EMBL" id="ABCK01000005">
    <property type="protein sequence ID" value="EDM28284.1"/>
    <property type="molecule type" value="Genomic_DNA"/>
</dbReference>
<gene>
    <name evidence="2" type="ORF">LNTAR_10226</name>
</gene>
<organism evidence="2 3">
    <name type="scientific">Lentisphaera araneosa HTCC2155</name>
    <dbReference type="NCBI Taxonomy" id="313628"/>
    <lineage>
        <taxon>Bacteria</taxon>
        <taxon>Pseudomonadati</taxon>
        <taxon>Lentisphaerota</taxon>
        <taxon>Lentisphaeria</taxon>
        <taxon>Lentisphaerales</taxon>
        <taxon>Lentisphaeraceae</taxon>
        <taxon>Lentisphaera</taxon>
    </lineage>
</organism>
<reference evidence="2 3" key="1">
    <citation type="journal article" date="2010" name="J. Bacteriol.">
        <title>Genome sequence of Lentisphaera araneosa HTCC2155T, the type species of the order Lentisphaerales in the phylum Lentisphaerae.</title>
        <authorList>
            <person name="Thrash J.C."/>
            <person name="Cho J.C."/>
            <person name="Vergin K.L."/>
            <person name="Morris R.M."/>
            <person name="Giovannoni S.J."/>
        </authorList>
    </citation>
    <scope>NUCLEOTIDE SEQUENCE [LARGE SCALE GENOMIC DNA]</scope>
    <source>
        <strain evidence="2 3">HTCC2155</strain>
    </source>
</reference>
<dbReference type="SUPFAM" id="SSF56300">
    <property type="entry name" value="Metallo-dependent phosphatases"/>
    <property type="match status" value="1"/>
</dbReference>
<dbReference type="GO" id="GO:0016791">
    <property type="term" value="F:phosphatase activity"/>
    <property type="evidence" value="ECO:0007669"/>
    <property type="project" value="TreeGrafter"/>
</dbReference>
<accession>A6DIJ8</accession>
<dbReference type="Proteomes" id="UP000004947">
    <property type="component" value="Unassembled WGS sequence"/>
</dbReference>
<dbReference type="InterPro" id="IPR050126">
    <property type="entry name" value="Ap4A_hydrolase"/>
</dbReference>
<dbReference type="PANTHER" id="PTHR42850:SF7">
    <property type="entry name" value="BIS(5'-NUCLEOSYL)-TETRAPHOSPHATASE PRPE [ASYMMETRICAL]"/>
    <property type="match status" value="1"/>
</dbReference>
<name>A6DIJ8_9BACT</name>
<dbReference type="STRING" id="313628.LNTAR_10226"/>
<dbReference type="eggNOG" id="COG0639">
    <property type="taxonomic scope" value="Bacteria"/>
</dbReference>
<dbReference type="RefSeq" id="WP_007277729.1">
    <property type="nucleotide sequence ID" value="NZ_ABCK01000005.1"/>
</dbReference>
<dbReference type="InterPro" id="IPR029052">
    <property type="entry name" value="Metallo-depent_PP-like"/>
</dbReference>
<evidence type="ECO:0000313" key="2">
    <source>
        <dbReference type="EMBL" id="EDM28284.1"/>
    </source>
</evidence>
<evidence type="ECO:0000259" key="1">
    <source>
        <dbReference type="Pfam" id="PF00149"/>
    </source>
</evidence>
<comment type="caution">
    <text evidence="2">The sequence shown here is derived from an EMBL/GenBank/DDBJ whole genome shotgun (WGS) entry which is preliminary data.</text>
</comment>
<dbReference type="PANTHER" id="PTHR42850">
    <property type="entry name" value="METALLOPHOSPHOESTERASE"/>
    <property type="match status" value="1"/>
</dbReference>
<evidence type="ECO:0000313" key="3">
    <source>
        <dbReference type="Proteomes" id="UP000004947"/>
    </source>
</evidence>
<feature type="domain" description="Calcineurin-like phosphoesterase" evidence="1">
    <location>
        <begin position="6"/>
        <end position="138"/>
    </location>
</feature>
<keyword evidence="3" id="KW-1185">Reference proteome</keyword>
<dbReference type="OrthoDB" id="9808081at2"/>
<dbReference type="InterPro" id="IPR004843">
    <property type="entry name" value="Calcineurin-like_PHP"/>
</dbReference>
<dbReference type="AlphaFoldDB" id="A6DIJ8"/>
<protein>
    <submittedName>
        <fullName evidence="2">Diadenosine tetraphosphatase and related serine/threonine protein phosphatase</fullName>
    </submittedName>
</protein>
<sequence length="317" mass="35950">MNKYDVIGDVHGYADELEVLLKKLGYQKISGVYRHPQGRQVIFIGDLIDKGPKIRQVLEIAKSMCDEGTALAVLGNHEYNAICYHTMDRSGLSPLRANEGNNLTQHQETLLAFKEHESEWKTYLKWFRSLPIYLNLEGLNIVHACWDEKYIGFLENQQNNYGAHALKDDEFLYASAIKNSKEYNAIENLLKGKEVGLPEGKCFLDKGNNERSRIRTQWWLSKPDLIDVKSSMEIALTVPEVSQASLQDVEFDFGQMKEGFIGLPNTGLTLVGHYTFKNEAAPINERIACLDYSGAKALMAYSWSGEPTLLKENFTMV</sequence>
<dbReference type="Gene3D" id="3.60.21.10">
    <property type="match status" value="1"/>
</dbReference>
<dbReference type="Pfam" id="PF00149">
    <property type="entry name" value="Metallophos"/>
    <property type="match status" value="1"/>
</dbReference>
<dbReference type="GO" id="GO:0005737">
    <property type="term" value="C:cytoplasm"/>
    <property type="evidence" value="ECO:0007669"/>
    <property type="project" value="TreeGrafter"/>
</dbReference>
<proteinExistence type="predicted"/>